<keyword evidence="1" id="KW-0677">Repeat</keyword>
<dbReference type="GeneID" id="102802541"/>
<reference evidence="4" key="1">
    <citation type="submission" date="2025-08" db="UniProtKB">
        <authorList>
            <consortium name="RefSeq"/>
        </authorList>
    </citation>
    <scope>IDENTIFICATION</scope>
    <source>
        <tissue evidence="4">Testes</tissue>
    </source>
</reference>
<protein>
    <submittedName>
        <fullName evidence="4">Proto-oncogene tyrosine-protein kinase ROS-like</fullName>
    </submittedName>
</protein>
<dbReference type="CDD" id="cd00063">
    <property type="entry name" value="FN3"/>
    <property type="match status" value="2"/>
</dbReference>
<organism evidence="3 4">
    <name type="scientific">Saccoglossus kowalevskii</name>
    <name type="common">Acorn worm</name>
    <dbReference type="NCBI Taxonomy" id="10224"/>
    <lineage>
        <taxon>Eukaryota</taxon>
        <taxon>Metazoa</taxon>
        <taxon>Hemichordata</taxon>
        <taxon>Enteropneusta</taxon>
        <taxon>Harrimaniidae</taxon>
        <taxon>Saccoglossus</taxon>
    </lineage>
</organism>
<dbReference type="InterPro" id="IPR050991">
    <property type="entry name" value="ECM_Regulatory_Proteins"/>
</dbReference>
<dbReference type="InterPro" id="IPR036116">
    <property type="entry name" value="FN3_sf"/>
</dbReference>
<feature type="domain" description="Fibronectin type-III" evidence="2">
    <location>
        <begin position="36"/>
        <end position="131"/>
    </location>
</feature>
<dbReference type="SUPFAM" id="SSF63825">
    <property type="entry name" value="YWTD domain"/>
    <property type="match status" value="1"/>
</dbReference>
<dbReference type="RefSeq" id="XP_006815428.1">
    <property type="nucleotide sequence ID" value="XM_006815365.1"/>
</dbReference>
<dbReference type="Gene3D" id="2.60.40.10">
    <property type="entry name" value="Immunoglobulins"/>
    <property type="match status" value="2"/>
</dbReference>
<dbReference type="SUPFAM" id="SSF49265">
    <property type="entry name" value="Fibronectin type III"/>
    <property type="match status" value="1"/>
</dbReference>
<dbReference type="Proteomes" id="UP000694865">
    <property type="component" value="Unplaced"/>
</dbReference>
<dbReference type="InterPro" id="IPR003961">
    <property type="entry name" value="FN3_dom"/>
</dbReference>
<proteinExistence type="predicted"/>
<dbReference type="PROSITE" id="PS50853">
    <property type="entry name" value="FN3"/>
    <property type="match status" value="2"/>
</dbReference>
<evidence type="ECO:0000256" key="1">
    <source>
        <dbReference type="ARBA" id="ARBA00022737"/>
    </source>
</evidence>
<evidence type="ECO:0000259" key="2">
    <source>
        <dbReference type="PROSITE" id="PS50853"/>
    </source>
</evidence>
<name>A0ABM0M5Y7_SACKO</name>
<keyword evidence="3" id="KW-1185">Reference proteome</keyword>
<gene>
    <name evidence="4" type="primary">LOC102802541</name>
</gene>
<dbReference type="PANTHER" id="PTHR46708">
    <property type="entry name" value="TENASCIN"/>
    <property type="match status" value="1"/>
</dbReference>
<dbReference type="PANTHER" id="PTHR46708:SF2">
    <property type="entry name" value="FIBRONECTIN TYPE-III DOMAIN-CONTAINING PROTEIN"/>
    <property type="match status" value="1"/>
</dbReference>
<dbReference type="Pfam" id="PF00041">
    <property type="entry name" value="fn3"/>
    <property type="match status" value="2"/>
</dbReference>
<accession>A0ABM0M5Y7</accession>
<feature type="domain" description="Fibronectin type-III" evidence="2">
    <location>
        <begin position="137"/>
        <end position="232"/>
    </location>
</feature>
<evidence type="ECO:0000313" key="4">
    <source>
        <dbReference type="RefSeq" id="XP_006815428.1"/>
    </source>
</evidence>
<feature type="non-terminal residue" evidence="4">
    <location>
        <position position="1"/>
    </location>
</feature>
<dbReference type="Gene3D" id="2.120.10.30">
    <property type="entry name" value="TolB, C-terminal domain"/>
    <property type="match status" value="1"/>
</dbReference>
<sequence>NNTGQFDSAFKVNYCTYGCNYAVNLYAEHIIDSIQDPTSPWLVADSLSNTSLQLKWDSANNDRITYLIQWKYQDIASLWTYYQMPKPLNETSIIISDLHPYMTYLFRVVWVVTVKHTFPSPASFPITTLPSGVPSQSPSVIELTSPSHSTIYVSWKELDFTNGPLIHYRVSIIDVLAEQHTQFIKDISPNLLTYTFTSLKSQTLYEIHLSAGNADGQGPITLINMTTMSPPNDTNEAALLVASDDILYSALYEQLSEFPIPIKQVVNIPDGIIQAISVHYWKDLYYVSDNDGNIYVHVSMTNETNFIIYTGSDNITSLSVDWLNNLLYFVESYQILRCDLFGENVEILPINLTSIPSDLLVDPHNG</sequence>
<dbReference type="InterPro" id="IPR011042">
    <property type="entry name" value="6-blade_b-propeller_TolB-like"/>
</dbReference>
<evidence type="ECO:0000313" key="3">
    <source>
        <dbReference type="Proteomes" id="UP000694865"/>
    </source>
</evidence>
<dbReference type="SMART" id="SM00060">
    <property type="entry name" value="FN3"/>
    <property type="match status" value="2"/>
</dbReference>
<dbReference type="InterPro" id="IPR013783">
    <property type="entry name" value="Ig-like_fold"/>
</dbReference>